<keyword evidence="2" id="KW-1185">Reference proteome</keyword>
<dbReference type="EMBL" id="JASZZN010000005">
    <property type="protein sequence ID" value="MDM4015566.1"/>
    <property type="molecule type" value="Genomic_DNA"/>
</dbReference>
<gene>
    <name evidence="1" type="ORF">QTN89_09015</name>
</gene>
<dbReference type="RefSeq" id="WP_289163070.1">
    <property type="nucleotide sequence ID" value="NZ_JASZZN010000005.1"/>
</dbReference>
<evidence type="ECO:0000313" key="1">
    <source>
        <dbReference type="EMBL" id="MDM4015566.1"/>
    </source>
</evidence>
<protein>
    <recommendedName>
        <fullName evidence="3">DUF3221 domain-containing protein</fullName>
    </recommendedName>
</protein>
<comment type="caution">
    <text evidence="1">The sequence shown here is derived from an EMBL/GenBank/DDBJ whole genome shotgun (WGS) entry which is preliminary data.</text>
</comment>
<accession>A0ABT7PH59</accession>
<reference evidence="1 2" key="1">
    <citation type="submission" date="2023-06" db="EMBL/GenBank/DDBJ databases">
        <title>Roseiconus lacunae JC819 isolated from Gulf of Mannar region, Tamil Nadu.</title>
        <authorList>
            <person name="Pk S."/>
            <person name="Ch S."/>
            <person name="Ch V.R."/>
        </authorList>
    </citation>
    <scope>NUCLEOTIDE SEQUENCE [LARGE SCALE GENOMIC DNA]</scope>
    <source>
        <strain evidence="1 2">JC819</strain>
    </source>
</reference>
<dbReference type="Proteomes" id="UP001239462">
    <property type="component" value="Unassembled WGS sequence"/>
</dbReference>
<organism evidence="1 2">
    <name type="scientific">Roseiconus lacunae</name>
    <dbReference type="NCBI Taxonomy" id="2605694"/>
    <lineage>
        <taxon>Bacteria</taxon>
        <taxon>Pseudomonadati</taxon>
        <taxon>Planctomycetota</taxon>
        <taxon>Planctomycetia</taxon>
        <taxon>Pirellulales</taxon>
        <taxon>Pirellulaceae</taxon>
        <taxon>Roseiconus</taxon>
    </lineage>
</organism>
<evidence type="ECO:0008006" key="3">
    <source>
        <dbReference type="Google" id="ProtNLM"/>
    </source>
</evidence>
<proteinExistence type="predicted"/>
<sequence>MQCQQPIQARSASDTRCLYLRSGPVATLMLFLLVGCSRSSDTIYTVQQTDIELGNIMYTDGEDGMYDVWYDGIELTNGRLTVLIALEGSEPNDDEWSSISVGDRVEIKTDFSKLRPNLLDAYWASDIEIARID</sequence>
<evidence type="ECO:0000313" key="2">
    <source>
        <dbReference type="Proteomes" id="UP001239462"/>
    </source>
</evidence>
<name>A0ABT7PH59_9BACT</name>